<evidence type="ECO:0000256" key="6">
    <source>
        <dbReference type="ARBA" id="ARBA00022777"/>
    </source>
</evidence>
<dbReference type="CDD" id="cd00082">
    <property type="entry name" value="HisKA"/>
    <property type="match status" value="1"/>
</dbReference>
<comment type="caution">
    <text evidence="13">The sequence shown here is derived from an EMBL/GenBank/DDBJ whole genome shotgun (WGS) entry which is preliminary data.</text>
</comment>
<keyword evidence="3" id="KW-0597">Phosphoprotein</keyword>
<dbReference type="CDD" id="cd00075">
    <property type="entry name" value="HATPase"/>
    <property type="match status" value="1"/>
</dbReference>
<keyword evidence="10" id="KW-0472">Membrane</keyword>
<comment type="catalytic activity">
    <reaction evidence="1">
        <text>ATP + protein L-histidine = ADP + protein N-phospho-L-histidine.</text>
        <dbReference type="EC" id="2.7.13.3"/>
    </reaction>
</comment>
<keyword evidence="4" id="KW-0808">Transferase</keyword>
<keyword evidence="5" id="KW-0547">Nucleotide-binding</keyword>
<dbReference type="SUPFAM" id="SSF55874">
    <property type="entry name" value="ATPase domain of HSP90 chaperone/DNA topoisomerase II/histidine kinase"/>
    <property type="match status" value="1"/>
</dbReference>
<dbReference type="Pfam" id="PF02518">
    <property type="entry name" value="HATPase_c"/>
    <property type="match status" value="1"/>
</dbReference>
<dbReference type="SMART" id="SM00387">
    <property type="entry name" value="HATPase_c"/>
    <property type="match status" value="1"/>
</dbReference>
<dbReference type="Gene3D" id="1.25.40.10">
    <property type="entry name" value="Tetratricopeptide repeat domain"/>
    <property type="match status" value="1"/>
</dbReference>
<evidence type="ECO:0000256" key="3">
    <source>
        <dbReference type="ARBA" id="ARBA00022553"/>
    </source>
</evidence>
<dbReference type="PROSITE" id="PS50005">
    <property type="entry name" value="TPR"/>
    <property type="match status" value="1"/>
</dbReference>
<feature type="chain" id="PRO_5047408692" description="histidine kinase" evidence="11">
    <location>
        <begin position="20"/>
        <end position="625"/>
    </location>
</feature>
<dbReference type="InterPro" id="IPR019734">
    <property type="entry name" value="TPR_rpt"/>
</dbReference>
<evidence type="ECO:0000256" key="11">
    <source>
        <dbReference type="SAM" id="SignalP"/>
    </source>
</evidence>
<dbReference type="InterPro" id="IPR003661">
    <property type="entry name" value="HisK_dim/P_dom"/>
</dbReference>
<evidence type="ECO:0000256" key="2">
    <source>
        <dbReference type="ARBA" id="ARBA00012438"/>
    </source>
</evidence>
<dbReference type="InterPro" id="IPR003594">
    <property type="entry name" value="HATPase_dom"/>
</dbReference>
<dbReference type="Pfam" id="PF13424">
    <property type="entry name" value="TPR_12"/>
    <property type="match status" value="1"/>
</dbReference>
<reference evidence="13 14" key="1">
    <citation type="submission" date="2021-04" db="EMBL/GenBank/DDBJ databases">
        <title>Chitinophaga sp. nov., isolated from the rhizosphere soil.</title>
        <authorList>
            <person name="He S."/>
        </authorList>
    </citation>
    <scope>NUCLEOTIDE SEQUENCE [LARGE SCALE GENOMIC DNA]</scope>
    <source>
        <strain evidence="13 14">2R12</strain>
    </source>
</reference>
<evidence type="ECO:0000259" key="12">
    <source>
        <dbReference type="PROSITE" id="PS50109"/>
    </source>
</evidence>
<proteinExistence type="predicted"/>
<dbReference type="Gene3D" id="3.30.565.10">
    <property type="entry name" value="Histidine kinase-like ATPase, C-terminal domain"/>
    <property type="match status" value="1"/>
</dbReference>
<feature type="signal peptide" evidence="11">
    <location>
        <begin position="1"/>
        <end position="19"/>
    </location>
</feature>
<sequence>MKIFAGLVMLLLLSGTAQSQEEFVQSLRKVLPTVTDSAQYVDVLNKLSLISYEQDADSTLIYANKAREIAYRIDYAKGRADATNNLAIYFDIKGSFELALRYYGDAYNQYTAISDSSNLVQTLMNIAMVYSTNGNNEKALDHFNRAMKLGARLREDSIMSLVIYNFILQYPQQLAADSVDRYINKAITIARKYHDTRVLLAMGQLQANRSFQTKDTANGMVLLERVLSGCLHEKLYYMSLDVLIELGDLYAGTDPAKAVGFYRQALSITKEKNYSGYELDINNKLYEFYLARKDKQKADEYSAALVALYREKQGIDNQSGIDYITYALKDQQLEAIREEKVYANRLLLLVGIACALAGVIIYLLWRNKKRDERIHATLERQYKQLATITAALEGSNKNYARLIRVVAHDLRNPIGAINAFTGMMLDSPPSDWDKEWMILIDNASKGCLQLITELLETDFDIGNQPLQKEQVDVIALAQESAQLLAYRATEKKQTLITPDAAAIFLSADRRKLSRVVDNLLGNAIKFSPEGATIEIEVKRTSAVATGKPTTVMISVRDNGIGIPREMAAKIFEPFETTIKRKGTSGEPSFGLGLYICRQIIEAHGGRIWFESEPGQGSTFYILFQQ</sequence>
<dbReference type="InterPro" id="IPR004358">
    <property type="entry name" value="Sig_transdc_His_kin-like_C"/>
</dbReference>
<evidence type="ECO:0000256" key="9">
    <source>
        <dbReference type="PROSITE-ProRule" id="PRU00339"/>
    </source>
</evidence>
<feature type="transmembrane region" description="Helical" evidence="10">
    <location>
        <begin position="346"/>
        <end position="365"/>
    </location>
</feature>
<dbReference type="EMBL" id="JAGTXB010000002">
    <property type="protein sequence ID" value="MBS0026681.1"/>
    <property type="molecule type" value="Genomic_DNA"/>
</dbReference>
<dbReference type="InterPro" id="IPR036890">
    <property type="entry name" value="HATPase_C_sf"/>
</dbReference>
<evidence type="ECO:0000256" key="1">
    <source>
        <dbReference type="ARBA" id="ARBA00000085"/>
    </source>
</evidence>
<keyword evidence="6" id="KW-0418">Kinase</keyword>
<organism evidence="13 14">
    <name type="scientific">Chitinophaga hostae</name>
    <dbReference type="NCBI Taxonomy" id="2831022"/>
    <lineage>
        <taxon>Bacteria</taxon>
        <taxon>Pseudomonadati</taxon>
        <taxon>Bacteroidota</taxon>
        <taxon>Chitinophagia</taxon>
        <taxon>Chitinophagales</taxon>
        <taxon>Chitinophagaceae</taxon>
        <taxon>Chitinophaga</taxon>
    </lineage>
</organism>
<dbReference type="InterPro" id="IPR011990">
    <property type="entry name" value="TPR-like_helical_dom_sf"/>
</dbReference>
<dbReference type="EC" id="2.7.13.3" evidence="2"/>
<evidence type="ECO:0000313" key="13">
    <source>
        <dbReference type="EMBL" id="MBS0026681.1"/>
    </source>
</evidence>
<evidence type="ECO:0000313" key="14">
    <source>
        <dbReference type="Proteomes" id="UP000676386"/>
    </source>
</evidence>
<dbReference type="PANTHER" id="PTHR42878:SF7">
    <property type="entry name" value="SENSOR HISTIDINE KINASE GLRK"/>
    <property type="match status" value="1"/>
</dbReference>
<evidence type="ECO:0000256" key="4">
    <source>
        <dbReference type="ARBA" id="ARBA00022679"/>
    </source>
</evidence>
<keyword evidence="10" id="KW-1133">Transmembrane helix</keyword>
<dbReference type="PRINTS" id="PR00344">
    <property type="entry name" value="BCTRLSENSOR"/>
</dbReference>
<name>A0ABS5IUP7_9BACT</name>
<keyword evidence="11" id="KW-0732">Signal</keyword>
<protein>
    <recommendedName>
        <fullName evidence="2">histidine kinase</fullName>
        <ecNumber evidence="2">2.7.13.3</ecNumber>
    </recommendedName>
</protein>
<keyword evidence="7" id="KW-0067">ATP-binding</keyword>
<gene>
    <name evidence="13" type="ORF">KE626_05130</name>
</gene>
<keyword evidence="8" id="KW-0902">Two-component regulatory system</keyword>
<dbReference type="Proteomes" id="UP000676386">
    <property type="component" value="Unassembled WGS sequence"/>
</dbReference>
<evidence type="ECO:0000256" key="10">
    <source>
        <dbReference type="SAM" id="Phobius"/>
    </source>
</evidence>
<dbReference type="Gene3D" id="1.10.287.130">
    <property type="match status" value="1"/>
</dbReference>
<dbReference type="SUPFAM" id="SSF48452">
    <property type="entry name" value="TPR-like"/>
    <property type="match status" value="1"/>
</dbReference>
<accession>A0ABS5IUP7</accession>
<feature type="domain" description="Histidine kinase" evidence="12">
    <location>
        <begin position="405"/>
        <end position="625"/>
    </location>
</feature>
<keyword evidence="9" id="KW-0802">TPR repeat</keyword>
<keyword evidence="10" id="KW-0812">Transmembrane</keyword>
<dbReference type="InterPro" id="IPR036097">
    <property type="entry name" value="HisK_dim/P_sf"/>
</dbReference>
<evidence type="ECO:0000256" key="7">
    <source>
        <dbReference type="ARBA" id="ARBA00022840"/>
    </source>
</evidence>
<dbReference type="SMART" id="SM00028">
    <property type="entry name" value="TPR"/>
    <property type="match status" value="2"/>
</dbReference>
<dbReference type="PROSITE" id="PS50109">
    <property type="entry name" value="HIS_KIN"/>
    <property type="match status" value="1"/>
</dbReference>
<feature type="repeat" description="TPR" evidence="9">
    <location>
        <begin position="120"/>
        <end position="153"/>
    </location>
</feature>
<dbReference type="InterPro" id="IPR005467">
    <property type="entry name" value="His_kinase_dom"/>
</dbReference>
<dbReference type="PANTHER" id="PTHR42878">
    <property type="entry name" value="TWO-COMPONENT HISTIDINE KINASE"/>
    <property type="match status" value="1"/>
</dbReference>
<keyword evidence="14" id="KW-1185">Reference proteome</keyword>
<dbReference type="InterPro" id="IPR050351">
    <property type="entry name" value="BphY/WalK/GraS-like"/>
</dbReference>
<dbReference type="RefSeq" id="WP_211971791.1">
    <property type="nucleotide sequence ID" value="NZ_CBFHAM010000028.1"/>
</dbReference>
<evidence type="ECO:0000256" key="8">
    <source>
        <dbReference type="ARBA" id="ARBA00023012"/>
    </source>
</evidence>
<dbReference type="SUPFAM" id="SSF47384">
    <property type="entry name" value="Homodimeric domain of signal transducing histidine kinase"/>
    <property type="match status" value="1"/>
</dbReference>
<evidence type="ECO:0000256" key="5">
    <source>
        <dbReference type="ARBA" id="ARBA00022741"/>
    </source>
</evidence>